<dbReference type="Proteomes" id="UP000037136">
    <property type="component" value="Unassembled WGS sequence"/>
</dbReference>
<keyword evidence="7" id="KW-1185">Reference proteome</keyword>
<evidence type="ECO:0000256" key="1">
    <source>
        <dbReference type="ARBA" id="ARBA00005641"/>
    </source>
</evidence>
<reference evidence="6 7" key="1">
    <citation type="journal article" date="2015" name="BMC Genomics">
        <title>Gene expression during zombie ant biting behavior reflects the complexity underlying fungal parasitic behavioral manipulation.</title>
        <authorList>
            <person name="de Bekker C."/>
            <person name="Ohm R.A."/>
            <person name="Loreto R.G."/>
            <person name="Sebastian A."/>
            <person name="Albert I."/>
            <person name="Merrow M."/>
            <person name="Brachmann A."/>
            <person name="Hughes D.P."/>
        </authorList>
    </citation>
    <scope>NUCLEOTIDE SEQUENCE [LARGE SCALE GENOMIC DNA]</scope>
    <source>
        <strain evidence="6 7">SC16a</strain>
    </source>
</reference>
<sequence>MRKDTIDINLLDPSFPSLSMKSGLVSRLVCLLCYAWLSHSLAEVEAPSQTKPRVPLSVSGRWIVDTTGQRVKLRCINWAGHLEVNMPEGLHRQSVEHTADWIASQGFNCVRLTYSIDMALQPDVTVEDSFHRAAKAAGVDDMAMMRLHSQAVDKNPFLARGGVTILDVFDQVQSALWHRGIMTVLDNHVSRASWCCDLGDGNGWWKEAPLYMAENSRFFDKGQWQTGLAKMAAWSRSRPGIVGLSLRNELRASVTQLLFAPETWLRYMPVAARMVHSANPDALIIVGGINGGTDLSPLRLRAMDDSGWRTKRVWEAHSYSFTVTTPNFGICPLLQAEYGGLYGFVLEQHRPYTGPLFLSEFGVDMTGGPRHGLSDKDTRFLDCLAGYMAGNDADWALWAIQGSYYVRGKTVDYNETWGALDYEWRDWRNPSFKAKLGRMLGVTQGP</sequence>
<dbReference type="PANTHER" id="PTHR31263">
    <property type="entry name" value="CELLULASE FAMILY PROTEIN (AFU_ORTHOLOGUE AFUA_5G14560)"/>
    <property type="match status" value="1"/>
</dbReference>
<gene>
    <name evidence="6" type="ORF">XA68_16224</name>
</gene>
<evidence type="ECO:0000313" key="7">
    <source>
        <dbReference type="Proteomes" id="UP000037136"/>
    </source>
</evidence>
<dbReference type="GO" id="GO:0000272">
    <property type="term" value="P:polysaccharide catabolic process"/>
    <property type="evidence" value="ECO:0007669"/>
    <property type="project" value="InterPro"/>
</dbReference>
<dbReference type="PANTHER" id="PTHR31263:SF0">
    <property type="entry name" value="CELLULASE FAMILY PROTEIN (AFU_ORTHOLOGUE AFUA_5G14560)"/>
    <property type="match status" value="1"/>
</dbReference>
<dbReference type="InterPro" id="IPR001547">
    <property type="entry name" value="Glyco_hydro_5"/>
</dbReference>
<comment type="similarity">
    <text evidence="1 4">Belongs to the glycosyl hydrolase 5 (cellulase A) family.</text>
</comment>
<keyword evidence="2 4" id="KW-0378">Hydrolase</keyword>
<accession>A0A2A9PLV8</accession>
<dbReference type="Gene3D" id="3.20.20.80">
    <property type="entry name" value="Glycosidases"/>
    <property type="match status" value="1"/>
</dbReference>
<dbReference type="Pfam" id="PF00150">
    <property type="entry name" value="Cellulase"/>
    <property type="match status" value="1"/>
</dbReference>
<dbReference type="STRING" id="268505.A0A2A9PLV8"/>
<dbReference type="GO" id="GO:0004553">
    <property type="term" value="F:hydrolase activity, hydrolyzing O-glycosyl compounds"/>
    <property type="evidence" value="ECO:0007669"/>
    <property type="project" value="InterPro"/>
</dbReference>
<reference evidence="6 7" key="2">
    <citation type="journal article" date="2017" name="Sci. Rep.">
        <title>Ant-infecting Ophiocordyceps genomes reveal a high diversity of potential behavioral manipulation genes and a possible major role for enterotoxins.</title>
        <authorList>
            <person name="de Bekker C."/>
            <person name="Ohm R.A."/>
            <person name="Evans H.C."/>
            <person name="Brachmann A."/>
            <person name="Hughes D.P."/>
        </authorList>
    </citation>
    <scope>NUCLEOTIDE SEQUENCE [LARGE SCALE GENOMIC DNA]</scope>
    <source>
        <strain evidence="6 7">SC16a</strain>
    </source>
</reference>
<evidence type="ECO:0000256" key="4">
    <source>
        <dbReference type="RuleBase" id="RU361153"/>
    </source>
</evidence>
<feature type="domain" description="Glycoside hydrolase family 5" evidence="5">
    <location>
        <begin position="94"/>
        <end position="401"/>
    </location>
</feature>
<evidence type="ECO:0000256" key="2">
    <source>
        <dbReference type="ARBA" id="ARBA00022801"/>
    </source>
</evidence>
<comment type="caution">
    <text evidence="6">The sequence shown here is derived from an EMBL/GenBank/DDBJ whole genome shotgun (WGS) entry which is preliminary data.</text>
</comment>
<evidence type="ECO:0000313" key="6">
    <source>
        <dbReference type="EMBL" id="PFH61796.1"/>
    </source>
</evidence>
<dbReference type="OrthoDB" id="442731at2759"/>
<dbReference type="SUPFAM" id="SSF51445">
    <property type="entry name" value="(Trans)glycosidases"/>
    <property type="match status" value="1"/>
</dbReference>
<proteinExistence type="inferred from homology"/>
<dbReference type="AlphaFoldDB" id="A0A2A9PLV8"/>
<name>A0A2A9PLV8_OPHUN</name>
<protein>
    <recommendedName>
        <fullName evidence="5">Glycoside hydrolase family 5 domain-containing protein</fullName>
    </recommendedName>
</protein>
<dbReference type="InterPro" id="IPR017853">
    <property type="entry name" value="GH"/>
</dbReference>
<evidence type="ECO:0000259" key="5">
    <source>
        <dbReference type="Pfam" id="PF00150"/>
    </source>
</evidence>
<keyword evidence="3 4" id="KW-0326">Glycosidase</keyword>
<evidence type="ECO:0000256" key="3">
    <source>
        <dbReference type="ARBA" id="ARBA00023295"/>
    </source>
</evidence>
<dbReference type="EMBL" id="LAZP02000054">
    <property type="protein sequence ID" value="PFH61796.1"/>
    <property type="molecule type" value="Genomic_DNA"/>
</dbReference>
<organism evidence="6 7">
    <name type="scientific">Ophiocordyceps unilateralis</name>
    <name type="common">Zombie-ant fungus</name>
    <name type="synonym">Torrubia unilateralis</name>
    <dbReference type="NCBI Taxonomy" id="268505"/>
    <lineage>
        <taxon>Eukaryota</taxon>
        <taxon>Fungi</taxon>
        <taxon>Dikarya</taxon>
        <taxon>Ascomycota</taxon>
        <taxon>Pezizomycotina</taxon>
        <taxon>Sordariomycetes</taxon>
        <taxon>Hypocreomycetidae</taxon>
        <taxon>Hypocreales</taxon>
        <taxon>Ophiocordycipitaceae</taxon>
        <taxon>Ophiocordyceps</taxon>
    </lineage>
</organism>